<dbReference type="Proteomes" id="UP000250434">
    <property type="component" value="Chromosome"/>
</dbReference>
<dbReference type="InterPro" id="IPR029056">
    <property type="entry name" value="Ribokinase-like"/>
</dbReference>
<dbReference type="InterPro" id="IPR002139">
    <property type="entry name" value="Ribo/fructo_kinase"/>
</dbReference>
<dbReference type="SUPFAM" id="SSF53613">
    <property type="entry name" value="Ribokinase-like"/>
    <property type="match status" value="1"/>
</dbReference>
<gene>
    <name evidence="5" type="ORF">A4R43_40920</name>
</gene>
<keyword evidence="3 5" id="KW-0418">Kinase</keyword>
<dbReference type="RefSeq" id="WP_113697095.1">
    <property type="nucleotide sequence ID" value="NZ_CP015163.1"/>
</dbReference>
<dbReference type="OrthoDB" id="9779730at2"/>
<evidence type="ECO:0000313" key="6">
    <source>
        <dbReference type="Proteomes" id="UP000250434"/>
    </source>
</evidence>
<evidence type="ECO:0000256" key="1">
    <source>
        <dbReference type="ARBA" id="ARBA00010688"/>
    </source>
</evidence>
<dbReference type="AlphaFoldDB" id="A0A344LJ00"/>
<dbReference type="Gene3D" id="3.40.1190.20">
    <property type="match status" value="1"/>
</dbReference>
<dbReference type="KEGG" id="aab:A4R43_40920"/>
<dbReference type="GO" id="GO:0006000">
    <property type="term" value="P:fructose metabolic process"/>
    <property type="evidence" value="ECO:0007669"/>
    <property type="project" value="UniProtKB-ARBA"/>
</dbReference>
<sequence length="321" mass="34565">MRITVAGSIATDHLMTFPGKFRELFIADHLDRVSLSFLADRLEVRRGGVAANIAFGLGRLGLRPLLAGAVGPDFGDYGTWLREHGVDTSAVLVSAHRHTARFTCTTDLEQNQIATFYPGAMAEAKEIDLTRVGPIDLAVLAPDDPEAMLRHTGQCRELGVPFAADPSQQLATLDREQTRQLVTGAQFLFTNEYEAALLCERTGWTRLQVLDRVRTWITTYGGEGVAIDGGRSLRVPAVPAHDVADPTGVGDAFRAGYLAGFAWGWPDDRAAQLGCTLATAVLETVGPQEYKLVAADLAARAAESYGQAAADEIETRLADLA</sequence>
<dbReference type="InterPro" id="IPR011611">
    <property type="entry name" value="PfkB_dom"/>
</dbReference>
<dbReference type="EMBL" id="CP015163">
    <property type="protein sequence ID" value="AXB48024.1"/>
    <property type="molecule type" value="Genomic_DNA"/>
</dbReference>
<comment type="similarity">
    <text evidence="1">Belongs to the carbohydrate kinase PfkB family.</text>
</comment>
<evidence type="ECO:0000313" key="5">
    <source>
        <dbReference type="EMBL" id="AXB48024.1"/>
    </source>
</evidence>
<accession>A0A344LJ00</accession>
<dbReference type="PRINTS" id="PR00990">
    <property type="entry name" value="RIBOKINASE"/>
</dbReference>
<dbReference type="Pfam" id="PF00294">
    <property type="entry name" value="PfkB"/>
    <property type="match status" value="1"/>
</dbReference>
<evidence type="ECO:0000256" key="3">
    <source>
        <dbReference type="ARBA" id="ARBA00022777"/>
    </source>
</evidence>
<dbReference type="InterPro" id="IPR002173">
    <property type="entry name" value="Carboh/pur_kinase_PfkB_CS"/>
</dbReference>
<feature type="domain" description="Carbohydrate kinase PfkB" evidence="4">
    <location>
        <begin position="32"/>
        <end position="289"/>
    </location>
</feature>
<reference evidence="5 6" key="1">
    <citation type="submission" date="2016-04" db="EMBL/GenBank/DDBJ databases">
        <title>Complete genome sequence and analysis of deep-sea sediment isolate, Amycolatopsis sp. WP1.</title>
        <authorList>
            <person name="Wang H."/>
            <person name="Chen S."/>
            <person name="Wu Q."/>
        </authorList>
    </citation>
    <scope>NUCLEOTIDE SEQUENCE [LARGE SCALE GENOMIC DNA]</scope>
    <source>
        <strain evidence="5 6">WP1</strain>
    </source>
</reference>
<keyword evidence="2" id="KW-0808">Transferase</keyword>
<dbReference type="PROSITE" id="PS00583">
    <property type="entry name" value="PFKB_KINASES_1"/>
    <property type="match status" value="1"/>
</dbReference>
<evidence type="ECO:0000256" key="2">
    <source>
        <dbReference type="ARBA" id="ARBA00022679"/>
    </source>
</evidence>
<keyword evidence="6" id="KW-1185">Reference proteome</keyword>
<dbReference type="CDD" id="cd01942">
    <property type="entry name" value="ribokinase_group_A"/>
    <property type="match status" value="1"/>
</dbReference>
<dbReference type="PANTHER" id="PTHR43085">
    <property type="entry name" value="HEXOKINASE FAMILY MEMBER"/>
    <property type="match status" value="1"/>
</dbReference>
<dbReference type="GO" id="GO:0008865">
    <property type="term" value="F:fructokinase activity"/>
    <property type="evidence" value="ECO:0007669"/>
    <property type="project" value="UniProtKB-ARBA"/>
</dbReference>
<proteinExistence type="inferred from homology"/>
<dbReference type="PANTHER" id="PTHR43085:SF46">
    <property type="entry name" value="ADENOSINE KINASE"/>
    <property type="match status" value="1"/>
</dbReference>
<protein>
    <submittedName>
        <fullName evidence="5">Ribokinase</fullName>
    </submittedName>
</protein>
<dbReference type="InterPro" id="IPR050306">
    <property type="entry name" value="PfkB_Carbo_kinase"/>
</dbReference>
<name>A0A344LJ00_9PSEU</name>
<organism evidence="5 6">
    <name type="scientific">Amycolatopsis albispora</name>
    <dbReference type="NCBI Taxonomy" id="1804986"/>
    <lineage>
        <taxon>Bacteria</taxon>
        <taxon>Bacillati</taxon>
        <taxon>Actinomycetota</taxon>
        <taxon>Actinomycetes</taxon>
        <taxon>Pseudonocardiales</taxon>
        <taxon>Pseudonocardiaceae</taxon>
        <taxon>Amycolatopsis</taxon>
    </lineage>
</organism>
<evidence type="ECO:0000259" key="4">
    <source>
        <dbReference type="Pfam" id="PF00294"/>
    </source>
</evidence>